<comment type="caution">
    <text evidence="1">The sequence shown here is derived from an EMBL/GenBank/DDBJ whole genome shotgun (WGS) entry which is preliminary data.</text>
</comment>
<name>U2H1R6_9BACT</name>
<reference evidence="1 2" key="1">
    <citation type="journal article" date="2013" name="BMC Genomics">
        <title>Comparative genomics of Campylobacter concisus isolates reveals genetic diversity and provides insights into disease association.</title>
        <authorList>
            <person name="Deshpande N.P."/>
            <person name="Kaakoush N.O."/>
            <person name="Wilkins M.R."/>
            <person name="Mitchell H.M."/>
        </authorList>
    </citation>
    <scope>NUCLEOTIDE SEQUENCE [LARGE SCALE GENOMIC DNA]</scope>
    <source>
        <strain evidence="1 2">UNSW2</strain>
    </source>
</reference>
<protein>
    <submittedName>
        <fullName evidence="1">Uncharacterized protein</fullName>
    </submittedName>
</protein>
<gene>
    <name evidence="1" type="ORF">UNSW2_451</name>
</gene>
<proteinExistence type="predicted"/>
<dbReference type="EMBL" id="ANNJ01000005">
    <property type="protein sequence ID" value="ERJ32133.1"/>
    <property type="molecule type" value="Genomic_DNA"/>
</dbReference>
<organism evidence="1 2">
    <name type="scientific">Campylobacter concisus UNSW2</name>
    <dbReference type="NCBI Taxonomy" id="1242965"/>
    <lineage>
        <taxon>Bacteria</taxon>
        <taxon>Pseudomonadati</taxon>
        <taxon>Campylobacterota</taxon>
        <taxon>Epsilonproteobacteria</taxon>
        <taxon>Campylobacterales</taxon>
        <taxon>Campylobacteraceae</taxon>
        <taxon>Campylobacter</taxon>
    </lineage>
</organism>
<accession>U2H1R6</accession>
<evidence type="ECO:0000313" key="2">
    <source>
        <dbReference type="Proteomes" id="UP000016625"/>
    </source>
</evidence>
<dbReference type="AlphaFoldDB" id="U2H1R6"/>
<sequence length="44" mass="5397">MPRFCIINKLRKLAYKFDPEPLKIEITRLKQISQKINEVKFKNY</sequence>
<evidence type="ECO:0000313" key="1">
    <source>
        <dbReference type="EMBL" id="ERJ32133.1"/>
    </source>
</evidence>
<dbReference type="PATRIC" id="fig|1242965.3.peg.636"/>
<dbReference type="Proteomes" id="UP000016625">
    <property type="component" value="Unassembled WGS sequence"/>
</dbReference>